<evidence type="ECO:0008006" key="4">
    <source>
        <dbReference type="Google" id="ProtNLM"/>
    </source>
</evidence>
<reference evidence="2 3" key="1">
    <citation type="journal article" date="2024" name="IMA Fungus">
        <title>IMA Genome - F19 : A genome assembly and annotation guide to empower mycologists, including annotated draft genome sequences of Ceratocystis pirilliformis, Diaporthe australafricana, Fusarium ophioides, Paecilomyces lecythidis, and Sporothrix stenoceras.</title>
        <authorList>
            <person name="Aylward J."/>
            <person name="Wilson A.M."/>
            <person name="Visagie C.M."/>
            <person name="Spraker J."/>
            <person name="Barnes I."/>
            <person name="Buitendag C."/>
            <person name="Ceriani C."/>
            <person name="Del Mar Angel L."/>
            <person name="du Plessis D."/>
            <person name="Fuchs T."/>
            <person name="Gasser K."/>
            <person name="Kramer D."/>
            <person name="Li W."/>
            <person name="Munsamy K."/>
            <person name="Piso A."/>
            <person name="Price J.L."/>
            <person name="Sonnekus B."/>
            <person name="Thomas C."/>
            <person name="van der Nest A."/>
            <person name="van Dijk A."/>
            <person name="van Heerden A."/>
            <person name="van Vuuren N."/>
            <person name="Yilmaz N."/>
            <person name="Duong T.A."/>
            <person name="van der Merwe N.A."/>
            <person name="Wingfield M.J."/>
            <person name="Wingfield B.D."/>
        </authorList>
    </citation>
    <scope>NUCLEOTIDE SEQUENCE [LARGE SCALE GENOMIC DNA]</scope>
    <source>
        <strain evidence="2 3">CMW 18167</strain>
    </source>
</reference>
<dbReference type="PANTHER" id="PTHR10683">
    <property type="entry name" value="TRANSALDOLASE"/>
    <property type="match status" value="1"/>
</dbReference>
<protein>
    <recommendedName>
        <fullName evidence="4">Transaldolase</fullName>
    </recommendedName>
</protein>
<dbReference type="PANTHER" id="PTHR10683:SF39">
    <property type="entry name" value="TRANSALDOLASE"/>
    <property type="match status" value="1"/>
</dbReference>
<dbReference type="Proteomes" id="UP001583193">
    <property type="component" value="Unassembled WGS sequence"/>
</dbReference>
<organism evidence="2 3">
    <name type="scientific">Paecilomyces lecythidis</name>
    <dbReference type="NCBI Taxonomy" id="3004212"/>
    <lineage>
        <taxon>Eukaryota</taxon>
        <taxon>Fungi</taxon>
        <taxon>Dikarya</taxon>
        <taxon>Ascomycota</taxon>
        <taxon>Pezizomycotina</taxon>
        <taxon>Eurotiomycetes</taxon>
        <taxon>Eurotiomycetidae</taxon>
        <taxon>Eurotiales</taxon>
        <taxon>Thermoascaceae</taxon>
        <taxon>Paecilomyces</taxon>
    </lineage>
</organism>
<accession>A0ABR3YFT1</accession>
<proteinExistence type="predicted"/>
<evidence type="ECO:0000313" key="2">
    <source>
        <dbReference type="EMBL" id="KAL1886707.1"/>
    </source>
</evidence>
<evidence type="ECO:0000313" key="3">
    <source>
        <dbReference type="Proteomes" id="UP001583193"/>
    </source>
</evidence>
<dbReference type="EMBL" id="JAVDPF010000001">
    <property type="protein sequence ID" value="KAL1886707.1"/>
    <property type="molecule type" value="Genomic_DNA"/>
</dbReference>
<keyword evidence="1" id="KW-0704">Schiff base</keyword>
<name>A0ABR3YFT1_9EURO</name>
<dbReference type="Pfam" id="PF00923">
    <property type="entry name" value="TAL_FSA"/>
    <property type="match status" value="1"/>
</dbReference>
<comment type="caution">
    <text evidence="2">The sequence shown here is derived from an EMBL/GenBank/DDBJ whole genome shotgun (WGS) entry which is preliminary data.</text>
</comment>
<dbReference type="InterPro" id="IPR001585">
    <property type="entry name" value="TAL/FSA"/>
</dbReference>
<sequence length="379" mass="42581">MVFPTLLDRLEQLCNVDVDDASIEVIKSLPFKPHNREPHKSPIVTNSSTYLLLSETSNQYVITEELLKPCNRDILTELVAKYGHQGWETIYDRAAVQICARNLPHITGRVLVQVSPRFINDSTAIIRQCERFTEYFREQNVQLDRFAIKIPFSGPAAAAAAKLNAKGIRTLATAVFSVEQAIAASQSNCLFISPYFNEIAAHLDPSLRPEVTDVALQHPMSATVLRILQAFAHIYKSTGKEQPVMVIASHFNTAEILAVAELGCQHVTVIEPNLRALQGTPDTLPAIEKPKPAHPYATFETPERLRTMLSKVIPDGTTSEHQIALLETDYLANEGEEFDKFIQRDEVVRRKFDDARRFFLDAEEKAKVAIENEITMISR</sequence>
<evidence type="ECO:0000256" key="1">
    <source>
        <dbReference type="ARBA" id="ARBA00023270"/>
    </source>
</evidence>
<keyword evidence="3" id="KW-1185">Reference proteome</keyword>
<dbReference type="InterPro" id="IPR013785">
    <property type="entry name" value="Aldolase_TIM"/>
</dbReference>
<gene>
    <name evidence="2" type="ORF">Plec18167_000641</name>
</gene>
<dbReference type="SUPFAM" id="SSF51569">
    <property type="entry name" value="Aldolase"/>
    <property type="match status" value="1"/>
</dbReference>
<dbReference type="Gene3D" id="3.20.20.70">
    <property type="entry name" value="Aldolase class I"/>
    <property type="match status" value="1"/>
</dbReference>